<dbReference type="KEGG" id="vg:80544058"/>
<feature type="transmembrane region" description="Helical" evidence="1">
    <location>
        <begin position="158"/>
        <end position="177"/>
    </location>
</feature>
<dbReference type="Pfam" id="PF05614">
    <property type="entry name" value="Circovir_ORF3"/>
    <property type="match status" value="1"/>
</dbReference>
<keyword evidence="3" id="KW-1185">Reference proteome</keyword>
<sequence length="274" mass="30292">MGLLVGCNQNRSGKKGYRAPLSLHNHRISVTQSQQYIPWKPAIIVIQDDHLLAGITVPPLIASSLPISLRHIRKLARPPGLPTTGGANDDVDLGLPIPLGHSPAYFQKFPKSSIISHKSLWVSRGYRAHTAGLQHSTYSRRQVRPLALEAGGPDLHEYITLLAAVLLILQVSAFCFFDMAARAEKKLHSVKSLLLCKVSKALEVGCFSRLKTLSPHNEIVKQIAIKISNLSLLFRGRVIERKHPPLIGLWAASSFNHFFFLSLQQCAAAAEVRW</sequence>
<dbReference type="InterPro" id="IPR008500">
    <property type="entry name" value="Circovirus_Orf3"/>
</dbReference>
<name>A0A8E7SNG6_9CIRC</name>
<accession>A0A8E7SNG6</accession>
<protein>
    <submittedName>
        <fullName evidence="2">ORF3</fullName>
    </submittedName>
</protein>
<evidence type="ECO:0000313" key="3">
    <source>
        <dbReference type="Proteomes" id="UP001157369"/>
    </source>
</evidence>
<keyword evidence="1" id="KW-0472">Membrane</keyword>
<dbReference type="EMBL" id="MW881235">
    <property type="protein sequence ID" value="QWA14500.1"/>
    <property type="molecule type" value="Genomic_DNA"/>
</dbReference>
<keyword evidence="1" id="KW-1133">Transmembrane helix</keyword>
<organism evidence="2 3">
    <name type="scientific">Equine circovirus 1</name>
    <dbReference type="NCBI Taxonomy" id="2834422"/>
    <lineage>
        <taxon>Viruses</taxon>
        <taxon>Monodnaviria</taxon>
        <taxon>Shotokuvirae</taxon>
        <taxon>Cressdnaviricota</taxon>
        <taxon>Arfiviricetes</taxon>
        <taxon>Cirlivirales</taxon>
        <taxon>Circoviridae</taxon>
        <taxon>Circovirus</taxon>
        <taxon>Circovirus lin</taxon>
    </lineage>
</organism>
<dbReference type="SMR" id="A0A8E7SNG6"/>
<reference evidence="2 3" key="1">
    <citation type="submission" date="2021-04" db="EMBL/GenBank/DDBJ databases">
        <title>Circovirus in blood of a febrile horse with hepatitis.</title>
        <authorList>
            <person name="Altan E."/>
            <person name="Hui A."/>
            <person name="Slovis N."/>
            <person name="Fletche C."/>
            <person name="Li Y."/>
            <person name="Deng X."/>
            <person name="Delwart E."/>
        </authorList>
    </citation>
    <scope>NUCLEOTIDE SEQUENCE [LARGE SCALE GENOMIC DNA]</scope>
    <source>
        <strain evidence="2 3">Charaf</strain>
    </source>
</reference>
<keyword evidence="1" id="KW-0812">Transmembrane</keyword>
<dbReference type="RefSeq" id="YP_010805193.1">
    <property type="nucleotide sequence ID" value="NC_077115.1"/>
</dbReference>
<evidence type="ECO:0000313" key="2">
    <source>
        <dbReference type="EMBL" id="QWA14500.1"/>
    </source>
</evidence>
<dbReference type="GeneID" id="80544058"/>
<dbReference type="Proteomes" id="UP001157369">
    <property type="component" value="Segment"/>
</dbReference>
<proteinExistence type="predicted"/>
<evidence type="ECO:0000256" key="1">
    <source>
        <dbReference type="SAM" id="Phobius"/>
    </source>
</evidence>